<feature type="compositionally biased region" description="Basic and acidic residues" evidence="2">
    <location>
        <begin position="113"/>
        <end position="123"/>
    </location>
</feature>
<proteinExistence type="predicted"/>
<sequence length="179" mass="20295">MIRLQAENNELKVNGKIITVEAQNDGLKENLQTLQAQNNGLQVQVKTLETQIKGLQQDIRTLQGQRSGLGGVVNFEKAQENRNVLQETESNLLANPISKKRRAKVNNIPVNANEHHANDRHANDLPTYPKANECPANPKANERPANANKTRQKKPKFWKKVKEFFERNIEQKPGCSSWI</sequence>
<keyword evidence="1" id="KW-0175">Coiled coil</keyword>
<accession>A0AAD9BKT5</accession>
<comment type="caution">
    <text evidence="3">The sequence shown here is derived from an EMBL/GenBank/DDBJ whole genome shotgun (WGS) entry which is preliminary data.</text>
</comment>
<evidence type="ECO:0000313" key="3">
    <source>
        <dbReference type="EMBL" id="KAK1884454.1"/>
    </source>
</evidence>
<gene>
    <name evidence="3" type="ORF">KUDE01_022770</name>
</gene>
<evidence type="ECO:0000313" key="4">
    <source>
        <dbReference type="Proteomes" id="UP001228049"/>
    </source>
</evidence>
<evidence type="ECO:0000256" key="2">
    <source>
        <dbReference type="SAM" id="MobiDB-lite"/>
    </source>
</evidence>
<dbReference type="EMBL" id="JASDAP010000022">
    <property type="protein sequence ID" value="KAK1884454.1"/>
    <property type="molecule type" value="Genomic_DNA"/>
</dbReference>
<organism evidence="3 4">
    <name type="scientific">Dissostichus eleginoides</name>
    <name type="common">Patagonian toothfish</name>
    <name type="synonym">Dissostichus amissus</name>
    <dbReference type="NCBI Taxonomy" id="100907"/>
    <lineage>
        <taxon>Eukaryota</taxon>
        <taxon>Metazoa</taxon>
        <taxon>Chordata</taxon>
        <taxon>Craniata</taxon>
        <taxon>Vertebrata</taxon>
        <taxon>Euteleostomi</taxon>
        <taxon>Actinopterygii</taxon>
        <taxon>Neopterygii</taxon>
        <taxon>Teleostei</taxon>
        <taxon>Neoteleostei</taxon>
        <taxon>Acanthomorphata</taxon>
        <taxon>Eupercaria</taxon>
        <taxon>Perciformes</taxon>
        <taxon>Notothenioidei</taxon>
        <taxon>Nototheniidae</taxon>
        <taxon>Dissostichus</taxon>
    </lineage>
</organism>
<evidence type="ECO:0000256" key="1">
    <source>
        <dbReference type="SAM" id="Coils"/>
    </source>
</evidence>
<dbReference type="Proteomes" id="UP001228049">
    <property type="component" value="Unassembled WGS sequence"/>
</dbReference>
<protein>
    <submittedName>
        <fullName evidence="3">Girdin</fullName>
    </submittedName>
</protein>
<reference evidence="3" key="1">
    <citation type="submission" date="2023-04" db="EMBL/GenBank/DDBJ databases">
        <title>Chromosome-level genome of Chaenocephalus aceratus.</title>
        <authorList>
            <person name="Park H."/>
        </authorList>
    </citation>
    <scope>NUCLEOTIDE SEQUENCE</scope>
    <source>
        <strain evidence="3">DE</strain>
        <tissue evidence="3">Muscle</tissue>
    </source>
</reference>
<keyword evidence="4" id="KW-1185">Reference proteome</keyword>
<feature type="region of interest" description="Disordered" evidence="2">
    <location>
        <begin position="109"/>
        <end position="156"/>
    </location>
</feature>
<dbReference type="AlphaFoldDB" id="A0AAD9BKT5"/>
<dbReference type="Gene3D" id="1.10.287.1490">
    <property type="match status" value="1"/>
</dbReference>
<name>A0AAD9BKT5_DISEL</name>
<feature type="coiled-coil region" evidence="1">
    <location>
        <begin position="17"/>
        <end position="95"/>
    </location>
</feature>